<evidence type="ECO:0000256" key="6">
    <source>
        <dbReference type="SAM" id="Phobius"/>
    </source>
</evidence>
<dbReference type="InterPro" id="IPR010920">
    <property type="entry name" value="LSM_dom_sf"/>
</dbReference>
<dbReference type="SUPFAM" id="SSF50182">
    <property type="entry name" value="Sm-like ribonucleoproteins"/>
    <property type="match status" value="1"/>
</dbReference>
<dbReference type="PANTHER" id="PTHR30566:SF5">
    <property type="entry name" value="MECHANOSENSITIVE ION CHANNEL PROTEIN 1, MITOCHONDRIAL-RELATED"/>
    <property type="match status" value="1"/>
</dbReference>
<evidence type="ECO:0000256" key="1">
    <source>
        <dbReference type="ARBA" id="ARBA00004141"/>
    </source>
</evidence>
<evidence type="ECO:0000256" key="2">
    <source>
        <dbReference type="ARBA" id="ARBA00008017"/>
    </source>
</evidence>
<accession>A0A5M3TEZ8</accession>
<reference evidence="8 9" key="1">
    <citation type="journal article" date="2019" name="J Genomics">
        <title>The Draft Genome of a Hydrogen-producing Cyanobacterium, Arthrospira platensis NIES-46.</title>
        <authorList>
            <person name="Suzuki S."/>
            <person name="Yamaguchi H."/>
            <person name="Kawachi M."/>
        </authorList>
    </citation>
    <scope>NUCLEOTIDE SEQUENCE [LARGE SCALE GENOMIC DNA]</scope>
    <source>
        <strain evidence="8 9">NIES-46</strain>
    </source>
</reference>
<dbReference type="Pfam" id="PF00924">
    <property type="entry name" value="MS_channel_2nd"/>
    <property type="match status" value="1"/>
</dbReference>
<feature type="transmembrane region" description="Helical" evidence="6">
    <location>
        <begin position="139"/>
        <end position="159"/>
    </location>
</feature>
<dbReference type="InterPro" id="IPR023408">
    <property type="entry name" value="MscS_beta-dom_sf"/>
</dbReference>
<keyword evidence="4 6" id="KW-1133">Transmembrane helix</keyword>
<keyword evidence="5 6" id="KW-0472">Membrane</keyword>
<evidence type="ECO:0000256" key="5">
    <source>
        <dbReference type="ARBA" id="ARBA00023136"/>
    </source>
</evidence>
<sequence length="374" mass="41925">MWNPIDPDAAIFDIIQEYSIPKPLIFIIFVLISCLIGKYTPSLIQYIIRRAIPINGKEISENFVRPIQQPFRMVGIFTLISMSMIWLEENRALYRFIRPFVSLALIASIAWLASRLFRQLVRIYGIPIIRKYGMEVDETFLVFETIANVVIGFTAAVAFAQSQQLPLGALVAGASVSGLAVAFAAQSTLEQILGTIVLRLDRPFVRGEYIRLPKRGDDLEGIYGRVESIGLRSTKIRIAAKGTLAIIPNSNLMRLAIENISRGKKVMVLLYLDFITELDDREQALVEQAIKECTDSVFGIDPGSTQISLFNYGETGNVRARVTFFILGSSENAISLRKSLLASTNQSLTEKLKRYGIKYNMQEPNIYVESPVTI</sequence>
<evidence type="ECO:0000313" key="8">
    <source>
        <dbReference type="EMBL" id="GCE96536.1"/>
    </source>
</evidence>
<keyword evidence="3 6" id="KW-0812">Transmembrane</keyword>
<feature type="transmembrane region" description="Helical" evidence="6">
    <location>
        <begin position="69"/>
        <end position="87"/>
    </location>
</feature>
<feature type="transmembrane region" description="Helical" evidence="6">
    <location>
        <begin position="99"/>
        <end position="118"/>
    </location>
</feature>
<proteinExistence type="inferred from homology"/>
<comment type="caution">
    <text evidence="8">The sequence shown here is derived from an EMBL/GenBank/DDBJ whole genome shotgun (WGS) entry which is preliminary data.</text>
</comment>
<protein>
    <submittedName>
        <fullName evidence="8">MscS mechanosensitive ion channel family protein</fullName>
    </submittedName>
</protein>
<feature type="domain" description="Mechanosensitive ion channel MscS" evidence="7">
    <location>
        <begin position="188"/>
        <end position="262"/>
    </location>
</feature>
<name>A0A5M3TEZ8_LIMPL</name>
<dbReference type="Gene3D" id="2.30.30.60">
    <property type="match status" value="1"/>
</dbReference>
<organism evidence="8 9">
    <name type="scientific">Limnospira platensis NIES-46</name>
    <dbReference type="NCBI Taxonomy" id="1236695"/>
    <lineage>
        <taxon>Bacteria</taxon>
        <taxon>Bacillati</taxon>
        <taxon>Cyanobacteriota</taxon>
        <taxon>Cyanophyceae</taxon>
        <taxon>Oscillatoriophycideae</taxon>
        <taxon>Oscillatoriales</taxon>
        <taxon>Sirenicapillariaceae</taxon>
        <taxon>Limnospira</taxon>
    </lineage>
</organism>
<evidence type="ECO:0000256" key="3">
    <source>
        <dbReference type="ARBA" id="ARBA00022692"/>
    </source>
</evidence>
<evidence type="ECO:0000256" key="4">
    <source>
        <dbReference type="ARBA" id="ARBA00022989"/>
    </source>
</evidence>
<evidence type="ECO:0000259" key="7">
    <source>
        <dbReference type="Pfam" id="PF00924"/>
    </source>
</evidence>
<dbReference type="InterPro" id="IPR006685">
    <property type="entry name" value="MscS_channel_2nd"/>
</dbReference>
<dbReference type="SUPFAM" id="SSF82861">
    <property type="entry name" value="Mechanosensitive channel protein MscS (YggB), transmembrane region"/>
    <property type="match status" value="1"/>
</dbReference>
<comment type="subcellular location">
    <subcellularLocation>
        <location evidence="1">Membrane</location>
        <topology evidence="1">Multi-pass membrane protein</topology>
    </subcellularLocation>
</comment>
<dbReference type="PANTHER" id="PTHR30566">
    <property type="entry name" value="YNAI-RELATED MECHANOSENSITIVE ION CHANNEL"/>
    <property type="match status" value="1"/>
</dbReference>
<gene>
    <name evidence="8" type="ORF">NIES46_46080</name>
</gene>
<dbReference type="Proteomes" id="UP000326169">
    <property type="component" value="Unassembled WGS sequence"/>
</dbReference>
<dbReference type="RefSeq" id="WP_006617945.1">
    <property type="nucleotide sequence ID" value="NZ_BIMW01000196.1"/>
</dbReference>
<dbReference type="GeneID" id="301685320"/>
<dbReference type="InterPro" id="IPR011014">
    <property type="entry name" value="MscS_channel_TM-2"/>
</dbReference>
<comment type="similarity">
    <text evidence="2">Belongs to the MscS (TC 1.A.23) family.</text>
</comment>
<dbReference type="EMBL" id="BIMW01000196">
    <property type="protein sequence ID" value="GCE96536.1"/>
    <property type="molecule type" value="Genomic_DNA"/>
</dbReference>
<feature type="transmembrane region" description="Helical" evidence="6">
    <location>
        <begin position="24"/>
        <end position="48"/>
    </location>
</feature>
<keyword evidence="9" id="KW-1185">Reference proteome</keyword>
<dbReference type="Gene3D" id="1.10.287.1260">
    <property type="match status" value="1"/>
</dbReference>
<evidence type="ECO:0000313" key="9">
    <source>
        <dbReference type="Proteomes" id="UP000326169"/>
    </source>
</evidence>